<name>A0A6S6TB14_9BACT</name>
<evidence type="ECO:0000256" key="1">
    <source>
        <dbReference type="SAM" id="SignalP"/>
    </source>
</evidence>
<gene>
    <name evidence="2" type="ORF">HELGO_WM18558</name>
</gene>
<dbReference type="EMBL" id="CACVAP010000065">
    <property type="protein sequence ID" value="CAA6812116.1"/>
    <property type="molecule type" value="Genomic_DNA"/>
</dbReference>
<organism evidence="2">
    <name type="scientific">uncultured Sulfurovum sp</name>
    <dbReference type="NCBI Taxonomy" id="269237"/>
    <lineage>
        <taxon>Bacteria</taxon>
        <taxon>Pseudomonadati</taxon>
        <taxon>Campylobacterota</taxon>
        <taxon>Epsilonproteobacteria</taxon>
        <taxon>Campylobacterales</taxon>
        <taxon>Sulfurovaceae</taxon>
        <taxon>Sulfurovum</taxon>
        <taxon>environmental samples</taxon>
    </lineage>
</organism>
<sequence>MKNKLVKLVLGVSLLMGFTVANAQKMDRHITHGTPWVETRLAYAMTATELAEKYYGNSAEVNEIMKLNKSISNMGTMLRKDMMVSIPVTASFTDQPELLGWVQ</sequence>
<proteinExistence type="predicted"/>
<feature type="chain" id="PRO_5028089271" evidence="1">
    <location>
        <begin position="24"/>
        <end position="103"/>
    </location>
</feature>
<reference evidence="2" key="1">
    <citation type="submission" date="2020-01" db="EMBL/GenBank/DDBJ databases">
        <authorList>
            <person name="Meier V. D."/>
            <person name="Meier V D."/>
        </authorList>
    </citation>
    <scope>NUCLEOTIDE SEQUENCE</scope>
    <source>
        <strain evidence="2">HLG_WM_MAG_06</strain>
    </source>
</reference>
<dbReference type="AlphaFoldDB" id="A0A6S6TB14"/>
<protein>
    <submittedName>
        <fullName evidence="2">Uncharacterized protein</fullName>
    </submittedName>
</protein>
<accession>A0A6S6TB14</accession>
<evidence type="ECO:0000313" key="2">
    <source>
        <dbReference type="EMBL" id="CAA6812116.1"/>
    </source>
</evidence>
<keyword evidence="1" id="KW-0732">Signal</keyword>
<feature type="signal peptide" evidence="1">
    <location>
        <begin position="1"/>
        <end position="23"/>
    </location>
</feature>